<evidence type="ECO:0000313" key="1">
    <source>
        <dbReference type="EMBL" id="ADI31608.1"/>
    </source>
</evidence>
<keyword evidence="2" id="KW-1185">Reference proteome</keyword>
<organism evidence="1 2">
    <name type="scientific">Staphylothermus hellenicus (strain DSM 12710 / JCM 10830 / BK20S6-10-b1 / P8)</name>
    <dbReference type="NCBI Taxonomy" id="591019"/>
    <lineage>
        <taxon>Archaea</taxon>
        <taxon>Thermoproteota</taxon>
        <taxon>Thermoprotei</taxon>
        <taxon>Desulfurococcales</taxon>
        <taxon>Desulfurococcaceae</taxon>
        <taxon>Staphylothermus</taxon>
    </lineage>
</organism>
<dbReference type="AlphaFoldDB" id="D7DBR1"/>
<dbReference type="GeneID" id="9233766"/>
<evidence type="ECO:0000313" key="2">
    <source>
        <dbReference type="Proteomes" id="UP000002573"/>
    </source>
</evidence>
<reference evidence="1 2" key="2">
    <citation type="journal article" date="2011" name="Stand. Genomic Sci.">
        <title>Complete genome sequence of Staphylothermus hellenicus P8.</title>
        <authorList>
            <person name="Anderson I."/>
            <person name="Wirth R."/>
            <person name="Lucas S."/>
            <person name="Copeland A."/>
            <person name="Lapidus A."/>
            <person name="Cheng J.F."/>
            <person name="Goodwin L."/>
            <person name="Pitluck S."/>
            <person name="Davenport K."/>
            <person name="Detter J.C."/>
            <person name="Han C."/>
            <person name="Tapia R."/>
            <person name="Land M."/>
            <person name="Hauser L."/>
            <person name="Pati A."/>
            <person name="Mikhailova N."/>
            <person name="Woyke T."/>
            <person name="Klenk H.P."/>
            <person name="Kyrpides N."/>
            <person name="Ivanova N."/>
        </authorList>
    </citation>
    <scope>NUCLEOTIDE SEQUENCE [LARGE SCALE GENOMIC DNA]</scope>
    <source>
        <strain evidence="2">DSM 12710 / JCM 10830 / BK20S6-10-b1 / P8</strain>
    </source>
</reference>
<dbReference type="eggNOG" id="arCOG10274">
    <property type="taxonomic scope" value="Archaea"/>
</dbReference>
<reference evidence="2" key="1">
    <citation type="submission" date="2010-05" db="EMBL/GenBank/DDBJ databases">
        <title>Complete sequence of Staphylothermus hellenicus DSM 12710.</title>
        <authorList>
            <consortium name="US DOE Joint Genome Institute"/>
            <person name="Lucas S."/>
            <person name="Copeland A."/>
            <person name="Lapidus A."/>
            <person name="Cheng J.-F."/>
            <person name="Bruce D."/>
            <person name="Goodwin L."/>
            <person name="Pitluck S."/>
            <person name="Davenport K."/>
            <person name="Detter J.C."/>
            <person name="Han C."/>
            <person name="Tapia R."/>
            <person name="Larimer F."/>
            <person name="Land M."/>
            <person name="Hauser L."/>
            <person name="Kyrpides N."/>
            <person name="Mikhailova N."/>
            <person name="Anderson I.J."/>
            <person name="Woyke T."/>
        </authorList>
    </citation>
    <scope>NUCLEOTIDE SEQUENCE [LARGE SCALE GENOMIC DNA]</scope>
    <source>
        <strain evidence="2">DSM 12710 / JCM 10830 / BK20S6-10-b1 / P8</strain>
    </source>
</reference>
<dbReference type="RefSeq" id="WP_013142806.1">
    <property type="nucleotide sequence ID" value="NC_014205.1"/>
</dbReference>
<dbReference type="KEGG" id="shc:Shell_0477"/>
<dbReference type="HOGENOM" id="CLU_202937_0_0_2"/>
<name>D7DBR1_STAHD</name>
<accession>D7DBR1</accession>
<sequence>MSKEKDVAELLDEAIDLVDKIESFLTRIKPNEKIEQGLVFQIYQNIVFLREKIVEARMKTLNKTNKKELT</sequence>
<protein>
    <submittedName>
        <fullName evidence="1">Uncharacterized protein</fullName>
    </submittedName>
</protein>
<proteinExistence type="predicted"/>
<dbReference type="Proteomes" id="UP000002573">
    <property type="component" value="Chromosome"/>
</dbReference>
<dbReference type="EMBL" id="CP002051">
    <property type="protein sequence ID" value="ADI31608.1"/>
    <property type="molecule type" value="Genomic_DNA"/>
</dbReference>
<gene>
    <name evidence="1" type="ordered locus">Shell_0477</name>
</gene>
<dbReference type="OrthoDB" id="19025at2157"/>